<dbReference type="SUPFAM" id="SSF48452">
    <property type="entry name" value="TPR-like"/>
    <property type="match status" value="1"/>
</dbReference>
<reference evidence="2" key="1">
    <citation type="submission" date="2015-01" db="EMBL/GenBank/DDBJ databases">
        <authorList>
            <person name="Durling Mikael"/>
        </authorList>
    </citation>
    <scope>NUCLEOTIDE SEQUENCE</scope>
</reference>
<organism evidence="2">
    <name type="scientific">Bionectria ochroleuca</name>
    <name type="common">Gliocladium roseum</name>
    <dbReference type="NCBI Taxonomy" id="29856"/>
    <lineage>
        <taxon>Eukaryota</taxon>
        <taxon>Fungi</taxon>
        <taxon>Dikarya</taxon>
        <taxon>Ascomycota</taxon>
        <taxon>Pezizomycotina</taxon>
        <taxon>Sordariomycetes</taxon>
        <taxon>Hypocreomycetidae</taxon>
        <taxon>Hypocreales</taxon>
        <taxon>Bionectriaceae</taxon>
        <taxon>Clonostachys</taxon>
    </lineage>
</organism>
<evidence type="ECO:0000259" key="1">
    <source>
        <dbReference type="Pfam" id="PF12770"/>
    </source>
</evidence>
<protein>
    <recommendedName>
        <fullName evidence="1">CHAT domain-containing protein</fullName>
    </recommendedName>
</protein>
<dbReference type="Gene3D" id="1.25.40.10">
    <property type="entry name" value="Tetratricopeptide repeat domain"/>
    <property type="match status" value="4"/>
</dbReference>
<proteinExistence type="predicted"/>
<dbReference type="Pfam" id="PF12770">
    <property type="entry name" value="CHAT"/>
    <property type="match status" value="1"/>
</dbReference>
<dbReference type="EMBL" id="CDPU01000028">
    <property type="protein sequence ID" value="CEO52285.1"/>
    <property type="molecule type" value="Genomic_DNA"/>
</dbReference>
<dbReference type="PANTHER" id="PTHR19959">
    <property type="entry name" value="KINESIN LIGHT CHAIN"/>
    <property type="match status" value="1"/>
</dbReference>
<sequence length="1560" mass="175715">MAANESHSQAGTLGNLRDFDDTVKALEGLVHADCPRGPEWISSAAALVDLYHTKFELTEELRYLSSAISLGEECAMTMTSHQAGRFYHLANWMVDKYYLESNFLDLKNAFHCIQKAFQDITRDHPFWNPCLITNSRILKAVYDHTMDVADLEEAIKTSRKLVDSIELGDTNRLAALTNLASLLQDWYVGTRSILDLDESIKIGEEILSLMPSDDQERLSYVNYLALSIRNKALIAGLVQELDKSISLLREALAVATGSTLTKRTVLQNLGLFLYDRYNMKESSSDLDESVQICKEEVEALPANDPMLVVSLMNLRLRLSRKYFEEKNVENARDLVIATRRTIEIIPKGDPDYTDLLIELGAEVYRLQSLTGQRSDLEEAINALKKAQKLEHHHTPNRSFRLHLLCDLFHKRFLQRAQMSDILEAIQAGRRSIDNTNKDDPRLPERVFTLGSVYQDLYRRYRNNKDFETSVQLAREAIDATPKHDSQRFRFQSSLAQWLGRKYCVGDSLHALNEAIQLVSESGASNPTGHSDRRFRTEALADLFSHRSQLEGKDNDLDHAISLAQEDAGSTALGHPERPSRLLRVGMLLYWRYNKFGDEGSLESAIKFLREARKEAPELSDNQAEASAELSSLLAARYDRIGDSSDLREASGLISESINETPQGHSLMPERLMIKANITFLQFSNTWKREDVEEAIHLGQQAVSANSQHGSSRRWMMATLSTFFINKSFITQDISDIEIAIQLQRDALKELSVHDREFPSFATNLASCLSRRSRHISNAEDLNESIQLSRDALSAINRSDPQRGGYLFNLGSHLHSRYLKLGGIADLAEANSLGQTAIEENNSDIPHQAQCLTQLSEWTGHLYERTNDISDLRKAIDFAQKAVKLTREGQYDMSFSLNILTQKLYELYRITNLESDLHEAVAMARKGIQQAVENSRMTSLNLMGAILISKYDSTKNVIDLDSAIDHIHKAIDVAWKEQTPGYLINLAVAYRKKYKHGHQKEALDECAGCLKAAIRHTDTSLVLKLYAQRELLKVFADNLRWEEALKVAESAIYSIRPLLFGSFESFDRQHLLRHVSGLGCEAASVALGSCKGEVTALQFLEQCRGVLTKSIHDMRKRIPELEREHPELAQRLFEVKKLFKKVGIGKQGGQLRHFSEPSTDKIFDEVLSDIRKHPRFDNFLLPPTESMMKTAARHGPIVVVNASLIRCDAIIIESCEVRSIHLSGLELDEITSKAQMDLGSTPVLEWLWDTIAHPVFDAIGVNERLKADGNWPHIWWVPTGPLSRFPLHAAGYHLRCPSETVIDRVISSYSSSVRMLISGSDSPPIASPAVKAALLVTMENTPGCSRLPFAFQETQEVRKICVAMNLSILEPKPFRQDVLTGLMTCNIFHFAGHGRVNLNDPSKSQLLLKDHETNPLTVANITELDLGKTRPFLAYLSACGTARSRNEQLVDESIHLIAAFKTAGFRHAVGSLWEINDDTSANMAKGLYEELSEGIMSDAAVANALHNMTRKLRDQWARSMTQSTYSRMTDTTNHEELPRDVELDEDNFGGLSWVPYVHFGP</sequence>
<dbReference type="PANTHER" id="PTHR19959:SF119">
    <property type="entry name" value="FUNGAL LIPASE-LIKE DOMAIN-CONTAINING PROTEIN"/>
    <property type="match status" value="1"/>
</dbReference>
<feature type="domain" description="CHAT" evidence="1">
    <location>
        <begin position="1241"/>
        <end position="1530"/>
    </location>
</feature>
<evidence type="ECO:0000313" key="2">
    <source>
        <dbReference type="EMBL" id="CEO52285.1"/>
    </source>
</evidence>
<dbReference type="InterPro" id="IPR011990">
    <property type="entry name" value="TPR-like_helical_dom_sf"/>
</dbReference>
<accession>A0A0B7KBP2</accession>
<gene>
    <name evidence="2" type="ORF">BN869_000008343_1</name>
</gene>
<name>A0A0B7KBP2_BIOOC</name>
<dbReference type="InterPro" id="IPR024983">
    <property type="entry name" value="CHAT_dom"/>
</dbReference>